<keyword evidence="2" id="KW-1185">Reference proteome</keyword>
<organism evidence="1 2">
    <name type="scientific">Kalanchoe fedtschenkoi</name>
    <name type="common">Lavender scallops</name>
    <name type="synonym">South American air plant</name>
    <dbReference type="NCBI Taxonomy" id="63787"/>
    <lineage>
        <taxon>Eukaryota</taxon>
        <taxon>Viridiplantae</taxon>
        <taxon>Streptophyta</taxon>
        <taxon>Embryophyta</taxon>
        <taxon>Tracheophyta</taxon>
        <taxon>Spermatophyta</taxon>
        <taxon>Magnoliopsida</taxon>
        <taxon>eudicotyledons</taxon>
        <taxon>Gunneridae</taxon>
        <taxon>Pentapetalae</taxon>
        <taxon>Saxifragales</taxon>
        <taxon>Crassulaceae</taxon>
        <taxon>Kalanchoe</taxon>
    </lineage>
</organism>
<dbReference type="AlphaFoldDB" id="A0A7N0TW75"/>
<reference evidence="1" key="1">
    <citation type="submission" date="2021-01" db="UniProtKB">
        <authorList>
            <consortium name="EnsemblPlants"/>
        </authorList>
    </citation>
    <scope>IDENTIFICATION</scope>
</reference>
<dbReference type="PANTHER" id="PTHR31197:SF12">
    <property type="entry name" value="OS02G0770600 PROTEIN"/>
    <property type="match status" value="1"/>
</dbReference>
<proteinExistence type="predicted"/>
<evidence type="ECO:0000313" key="2">
    <source>
        <dbReference type="Proteomes" id="UP000594263"/>
    </source>
</evidence>
<dbReference type="Gramene" id="Kaladp0047s0141.1.v1.1">
    <property type="protein sequence ID" value="Kaladp0047s0141.1.v1.1.CDS.1"/>
    <property type="gene ID" value="Kaladp0047s0141.v1.1"/>
</dbReference>
<dbReference type="Proteomes" id="UP000594263">
    <property type="component" value="Unplaced"/>
</dbReference>
<sequence>MANGCRGRRGRVDSHQISYAPYMLPNCKVHASEGACAKKCPTALAKDWEGATCSVCMECPHNAVLLLCSSHDKGCRPYMCGTSLRFSNCLDQYKKAYTKVGEKCEVSALACPLCRGQVKGWGWWSRHASI</sequence>
<dbReference type="InterPro" id="IPR012866">
    <property type="entry name" value="DUF1644"/>
</dbReference>
<evidence type="ECO:0000313" key="1">
    <source>
        <dbReference type="EnsemblPlants" id="Kaladp0047s0141.1.v1.1.CDS.1"/>
    </source>
</evidence>
<protein>
    <submittedName>
        <fullName evidence="1">Uncharacterized protein</fullName>
    </submittedName>
</protein>
<accession>A0A7N0TW75</accession>
<name>A0A7N0TW75_KALFE</name>
<dbReference type="PANTHER" id="PTHR31197">
    <property type="entry name" value="OS01G0612600 PROTEIN"/>
    <property type="match status" value="1"/>
</dbReference>
<dbReference type="Pfam" id="PF07800">
    <property type="entry name" value="DUF1644"/>
    <property type="match status" value="1"/>
</dbReference>
<dbReference type="EnsemblPlants" id="Kaladp0047s0141.1.v1.1">
    <property type="protein sequence ID" value="Kaladp0047s0141.1.v1.1.CDS.1"/>
    <property type="gene ID" value="Kaladp0047s0141.v1.1"/>
</dbReference>